<feature type="domain" description="Inosine/uridine-preferring nucleoside hydrolase" evidence="3">
    <location>
        <begin position="20"/>
        <end position="220"/>
    </location>
</feature>
<accession>A0A6J4L6I6</accession>
<evidence type="ECO:0000256" key="2">
    <source>
        <dbReference type="ARBA" id="ARBA00023295"/>
    </source>
</evidence>
<reference evidence="4" key="1">
    <citation type="submission" date="2020-02" db="EMBL/GenBank/DDBJ databases">
        <authorList>
            <person name="Meier V. D."/>
        </authorList>
    </citation>
    <scope>NUCLEOTIDE SEQUENCE</scope>
    <source>
        <strain evidence="4">AVDCRST_MAG93</strain>
    </source>
</reference>
<dbReference type="GO" id="GO:0008477">
    <property type="term" value="F:purine nucleosidase activity"/>
    <property type="evidence" value="ECO:0007669"/>
    <property type="project" value="UniProtKB-EC"/>
</dbReference>
<dbReference type="PANTHER" id="PTHR12304:SF4">
    <property type="entry name" value="URIDINE NUCLEOSIDASE"/>
    <property type="match status" value="1"/>
</dbReference>
<keyword evidence="1 4" id="KW-0378">Hydrolase</keyword>
<protein>
    <submittedName>
        <fullName evidence="4">Inosine-uridine preferring nucleoside hydrolase</fullName>
        <ecNumber evidence="4">3.2.2.1</ecNumber>
    </submittedName>
</protein>
<feature type="non-terminal residue" evidence="4">
    <location>
        <position position="221"/>
    </location>
</feature>
<dbReference type="SUPFAM" id="SSF53590">
    <property type="entry name" value="Nucleoside hydrolase"/>
    <property type="match status" value="1"/>
</dbReference>
<dbReference type="EC" id="3.2.2.1" evidence="4"/>
<dbReference type="Gene3D" id="3.90.245.10">
    <property type="entry name" value="Ribonucleoside hydrolase-like"/>
    <property type="match status" value="1"/>
</dbReference>
<name>A0A6J4L6I6_9CHLR</name>
<dbReference type="GO" id="GO:0005829">
    <property type="term" value="C:cytosol"/>
    <property type="evidence" value="ECO:0007669"/>
    <property type="project" value="TreeGrafter"/>
</dbReference>
<dbReference type="GO" id="GO:0006152">
    <property type="term" value="P:purine nucleoside catabolic process"/>
    <property type="evidence" value="ECO:0007669"/>
    <property type="project" value="TreeGrafter"/>
</dbReference>
<evidence type="ECO:0000259" key="3">
    <source>
        <dbReference type="Pfam" id="PF01156"/>
    </source>
</evidence>
<proteinExistence type="predicted"/>
<sequence length="221" mass="24236">MLSSEARLQLLTPPNGSVNVVIDTDTFNEVDDQFALVHALLSPERLNVKAIYAAPFHNKRSSGPGDGMEKSYQEILEILELVHVEHEPPVYRGAAAFLSSETTAVESDAAHDLMRRGQAVTEPLYVIALGALTNIASALLLEPSLSERLVVVWLGGHAFHWPHNQEFNLKQERAATRVLLASGVPLVLIPCMGVTSHLQTTVPEIERYVEPRGEVGQFLAE</sequence>
<dbReference type="InterPro" id="IPR023186">
    <property type="entry name" value="IUNH"/>
</dbReference>
<evidence type="ECO:0000313" key="4">
    <source>
        <dbReference type="EMBL" id="CAA9323682.1"/>
    </source>
</evidence>
<gene>
    <name evidence="4" type="ORF">AVDCRST_MAG93-5865</name>
</gene>
<evidence type="ECO:0000256" key="1">
    <source>
        <dbReference type="ARBA" id="ARBA00022801"/>
    </source>
</evidence>
<keyword evidence="2 4" id="KW-0326">Glycosidase</keyword>
<dbReference type="AlphaFoldDB" id="A0A6J4L6I6"/>
<dbReference type="Pfam" id="PF01156">
    <property type="entry name" value="IU_nuc_hydro"/>
    <property type="match status" value="1"/>
</dbReference>
<dbReference type="InterPro" id="IPR036452">
    <property type="entry name" value="Ribo_hydro-like"/>
</dbReference>
<dbReference type="EMBL" id="CADCTR010001973">
    <property type="protein sequence ID" value="CAA9323682.1"/>
    <property type="molecule type" value="Genomic_DNA"/>
</dbReference>
<dbReference type="InterPro" id="IPR001910">
    <property type="entry name" value="Inosine/uridine_hydrolase_dom"/>
</dbReference>
<dbReference type="PANTHER" id="PTHR12304">
    <property type="entry name" value="INOSINE-URIDINE PREFERRING NUCLEOSIDE HYDROLASE"/>
    <property type="match status" value="1"/>
</dbReference>
<organism evidence="4">
    <name type="scientific">uncultured Chloroflexia bacterium</name>
    <dbReference type="NCBI Taxonomy" id="1672391"/>
    <lineage>
        <taxon>Bacteria</taxon>
        <taxon>Bacillati</taxon>
        <taxon>Chloroflexota</taxon>
        <taxon>Chloroflexia</taxon>
        <taxon>environmental samples</taxon>
    </lineage>
</organism>